<name>A0A7N6B3P1_ANATE</name>
<keyword evidence="10" id="KW-1185">Reference proteome</keyword>
<reference evidence="9" key="2">
    <citation type="submission" date="2025-08" db="UniProtKB">
        <authorList>
            <consortium name="Ensembl"/>
        </authorList>
    </citation>
    <scope>IDENTIFICATION</scope>
</reference>
<proteinExistence type="predicted"/>
<dbReference type="InterPro" id="IPR013092">
    <property type="entry name" value="Connexin_N"/>
</dbReference>
<feature type="transmembrane region" description="Helical" evidence="6">
    <location>
        <begin position="40"/>
        <end position="60"/>
    </location>
</feature>
<dbReference type="PRINTS" id="PR00206">
    <property type="entry name" value="CONNEXIN"/>
</dbReference>
<keyword evidence="3 6" id="KW-0812">Transmembrane</keyword>
<feature type="domain" description="Connexin cysteine-rich" evidence="8">
    <location>
        <begin position="146"/>
        <end position="212"/>
    </location>
</feature>
<feature type="transmembrane region" description="Helical" evidence="6">
    <location>
        <begin position="251"/>
        <end position="272"/>
    </location>
</feature>
<keyword evidence="2" id="KW-1003">Cell membrane</keyword>
<evidence type="ECO:0000313" key="10">
    <source>
        <dbReference type="Proteomes" id="UP000265040"/>
    </source>
</evidence>
<dbReference type="SMART" id="SM01089">
    <property type="entry name" value="Connexin_CCC"/>
    <property type="match status" value="1"/>
</dbReference>
<feature type="transmembrane region" description="Helical" evidence="6">
    <location>
        <begin position="345"/>
        <end position="367"/>
    </location>
</feature>
<dbReference type="PANTHER" id="PTHR11984:SF109">
    <property type="entry name" value="CONNEXIN 28.1-RELATED"/>
    <property type="match status" value="1"/>
</dbReference>
<feature type="domain" description="Connexin N-terminal" evidence="7">
    <location>
        <begin position="274"/>
        <end position="307"/>
    </location>
</feature>
<evidence type="ECO:0000259" key="8">
    <source>
        <dbReference type="SMART" id="SM01089"/>
    </source>
</evidence>
<feature type="transmembrane region" description="Helical" evidence="6">
    <location>
        <begin position="309"/>
        <end position="333"/>
    </location>
</feature>
<dbReference type="InterPro" id="IPR019570">
    <property type="entry name" value="Connexin_CCC"/>
</dbReference>
<organism evidence="9 10">
    <name type="scientific">Anabas testudineus</name>
    <name type="common">Climbing perch</name>
    <name type="synonym">Anthias testudineus</name>
    <dbReference type="NCBI Taxonomy" id="64144"/>
    <lineage>
        <taxon>Eukaryota</taxon>
        <taxon>Metazoa</taxon>
        <taxon>Chordata</taxon>
        <taxon>Craniata</taxon>
        <taxon>Vertebrata</taxon>
        <taxon>Euteleostomi</taxon>
        <taxon>Actinopterygii</taxon>
        <taxon>Neopterygii</taxon>
        <taxon>Teleostei</taxon>
        <taxon>Neoteleostei</taxon>
        <taxon>Acanthomorphata</taxon>
        <taxon>Anabantaria</taxon>
        <taxon>Anabantiformes</taxon>
        <taxon>Anabantoidei</taxon>
        <taxon>Anabantidae</taxon>
        <taxon>Anabas</taxon>
    </lineage>
</organism>
<evidence type="ECO:0000256" key="2">
    <source>
        <dbReference type="ARBA" id="ARBA00022475"/>
    </source>
</evidence>
<evidence type="ECO:0008006" key="11">
    <source>
        <dbReference type="Google" id="ProtNLM"/>
    </source>
</evidence>
<keyword evidence="4 6" id="KW-1133">Transmembrane helix</keyword>
<sequence length="368" mass="40572">MTRPCVSLSTVATMRSEKLGFLSSLLCKWHSQATLIGKSVLPVLLLVRLVILGAAVHMSWLNDEEEFICNTQMPGCKESCYNELTPLAAPRLWTLQLVLVLAPGLVFLFYLIHLTNRENQVRRSDGEVKGHALGAYQTCMASVVLVEVAFVVTQSLLFGFWVHVKYTCESFACSHTVDCFVPHAWQKTAFLFIMFITSCVSLLLSAVELICVLMRNRQPDGAKALQSGSEVEESPCFLRQLLSLWHSHASVLGKAVLPVLQLVRLVIVGAAVQPVWDTDSSQFVCNSQQPGCSEASFNFVTPFFLHQYWTLQVVLILAPGLIFFCYLVHLIVLGKKSGRGAQVKGHVLGAYLALLSAVVLLEGGFALL</sequence>
<feature type="transmembrane region" description="Helical" evidence="6">
    <location>
        <begin position="92"/>
        <end position="112"/>
    </location>
</feature>
<evidence type="ECO:0000256" key="4">
    <source>
        <dbReference type="ARBA" id="ARBA00022989"/>
    </source>
</evidence>
<evidence type="ECO:0000256" key="3">
    <source>
        <dbReference type="ARBA" id="ARBA00022692"/>
    </source>
</evidence>
<feature type="transmembrane region" description="Helical" evidence="6">
    <location>
        <begin position="190"/>
        <end position="213"/>
    </location>
</feature>
<dbReference type="Pfam" id="PF00029">
    <property type="entry name" value="Connexin"/>
    <property type="match status" value="3"/>
</dbReference>
<evidence type="ECO:0000313" key="9">
    <source>
        <dbReference type="Ensembl" id="ENSATEP00000058022.2"/>
    </source>
</evidence>
<evidence type="ECO:0000256" key="5">
    <source>
        <dbReference type="ARBA" id="ARBA00023136"/>
    </source>
</evidence>
<dbReference type="AlphaFoldDB" id="A0A7N6B3P1"/>
<evidence type="ECO:0000259" key="7">
    <source>
        <dbReference type="SMART" id="SM00037"/>
    </source>
</evidence>
<dbReference type="Proteomes" id="UP000265040">
    <property type="component" value="Chromosome 2"/>
</dbReference>
<evidence type="ECO:0000256" key="1">
    <source>
        <dbReference type="ARBA" id="ARBA00004651"/>
    </source>
</evidence>
<comment type="subcellular location">
    <subcellularLocation>
        <location evidence="1">Cell membrane</location>
        <topology evidence="1">Multi-pass membrane protein</topology>
    </subcellularLocation>
</comment>
<dbReference type="GO" id="GO:0007267">
    <property type="term" value="P:cell-cell signaling"/>
    <property type="evidence" value="ECO:0007669"/>
    <property type="project" value="TreeGrafter"/>
</dbReference>
<dbReference type="GO" id="GO:0005243">
    <property type="term" value="F:gap junction channel activity"/>
    <property type="evidence" value="ECO:0007669"/>
    <property type="project" value="TreeGrafter"/>
</dbReference>
<dbReference type="InParanoid" id="A0A7N6B3P1"/>
<dbReference type="Ensembl" id="ENSATET00000061362.2">
    <property type="protein sequence ID" value="ENSATEP00000058022.2"/>
    <property type="gene ID" value="ENSATEG00000026606.2"/>
</dbReference>
<dbReference type="GeneTree" id="ENSGT01150000286980"/>
<feature type="transmembrane region" description="Helical" evidence="6">
    <location>
        <begin position="133"/>
        <end position="161"/>
    </location>
</feature>
<accession>A0A7N6B3P1</accession>
<protein>
    <recommendedName>
        <fullName evidence="11">Connexin N-terminal domain-containing protein</fullName>
    </recommendedName>
</protein>
<dbReference type="InterPro" id="IPR000500">
    <property type="entry name" value="Connexin"/>
</dbReference>
<dbReference type="PANTHER" id="PTHR11984">
    <property type="entry name" value="CONNEXIN"/>
    <property type="match status" value="1"/>
</dbReference>
<reference evidence="9" key="3">
    <citation type="submission" date="2025-09" db="UniProtKB">
        <authorList>
            <consortium name="Ensembl"/>
        </authorList>
    </citation>
    <scope>IDENTIFICATION</scope>
</reference>
<dbReference type="InterPro" id="IPR038359">
    <property type="entry name" value="Connexin_N_sf"/>
</dbReference>
<dbReference type="GO" id="GO:0005922">
    <property type="term" value="C:connexin complex"/>
    <property type="evidence" value="ECO:0007669"/>
    <property type="project" value="InterPro"/>
</dbReference>
<feature type="domain" description="Connexin N-terminal" evidence="7">
    <location>
        <begin position="58"/>
        <end position="91"/>
    </location>
</feature>
<reference evidence="9" key="1">
    <citation type="submission" date="2021-04" db="EMBL/GenBank/DDBJ databases">
        <authorList>
            <consortium name="Wellcome Sanger Institute Data Sharing"/>
        </authorList>
    </citation>
    <scope>NUCLEOTIDE SEQUENCE [LARGE SCALE GENOMIC DNA]</scope>
</reference>
<evidence type="ECO:0000256" key="6">
    <source>
        <dbReference type="SAM" id="Phobius"/>
    </source>
</evidence>
<dbReference type="SMART" id="SM00037">
    <property type="entry name" value="CNX"/>
    <property type="match status" value="2"/>
</dbReference>
<dbReference type="Gene3D" id="1.20.1440.80">
    <property type="entry name" value="Gap junction channel protein cysteine-rich domain"/>
    <property type="match status" value="2"/>
</dbReference>
<keyword evidence="5 6" id="KW-0472">Membrane</keyword>